<dbReference type="AlphaFoldDB" id="A0ABD8B308"/>
<proteinExistence type="predicted"/>
<protein>
    <submittedName>
        <fullName evidence="1">Chemotaxis protein</fullName>
    </submittedName>
</protein>
<organism evidence="1 2">
    <name type="scientific">Paenibacillus amylolyticus</name>
    <dbReference type="NCBI Taxonomy" id="1451"/>
    <lineage>
        <taxon>Bacteria</taxon>
        <taxon>Bacillati</taxon>
        <taxon>Bacillota</taxon>
        <taxon>Bacilli</taxon>
        <taxon>Bacillales</taxon>
        <taxon>Paenibacillaceae</taxon>
        <taxon>Paenibacillus</taxon>
    </lineage>
</organism>
<sequence length="283" mass="32619">MTKPIAVLIIHGLGMQKENFAEPFIHSLKDSFKQYNTLEITQEPLIIKPVYWAQIFEGREEELKCKLFHGHDLHFEKLRHIMFHYLADAVAYQPLEVNDHNYMAVHNTISTALHELSEEAGYDAPLCVISHSLGTVIASNYFYDRQNSAQWKPKIINADSALERGDTLSLFYSCGTTLPLWSLRYKDFDKPIQVPSPTFASSQPDFTGEWVNFFDNDDILGYPLKPVHPAYEKVVSEDIQMNVGNWKSYWNPLSHNGYFSSQNVIDRIVQGLTRTWETVNKND</sequence>
<dbReference type="RefSeq" id="WP_100526615.1">
    <property type="nucleotide sequence ID" value="NZ_CP145893.1"/>
</dbReference>
<accession>A0ABD8B308</accession>
<geneLocation type="plasmid" evidence="1 2">
    <name>pY5S7-1</name>
</geneLocation>
<keyword evidence="1" id="KW-0614">Plasmid</keyword>
<dbReference type="SUPFAM" id="SSF53474">
    <property type="entry name" value="alpha/beta-Hydrolases"/>
    <property type="match status" value="1"/>
</dbReference>
<reference evidence="1 2" key="1">
    <citation type="submission" date="2024-02" db="EMBL/GenBank/DDBJ databases">
        <title>Complete sequences of two Paenibacillus sp. strains and one Lysinibacillus strain isolated from the environment on STAA medium highlight biotechnological potential.</title>
        <authorList>
            <person name="Attere S.A."/>
            <person name="Piche L.C."/>
            <person name="Intertaglia L."/>
            <person name="Lami R."/>
            <person name="Charette S.J."/>
            <person name="Vincent A.T."/>
        </authorList>
    </citation>
    <scope>NUCLEOTIDE SEQUENCE [LARGE SCALE GENOMIC DNA]</scope>
    <source>
        <strain evidence="1 2">Y5S-7</strain>
        <plasmid evidence="1 2">pY5S7-1</plasmid>
    </source>
</reference>
<dbReference type="Proteomes" id="UP001364764">
    <property type="component" value="Plasmid pY5S7-1"/>
</dbReference>
<dbReference type="GeneID" id="93480096"/>
<name>A0ABD8B308_PAEAM</name>
<gene>
    <name evidence="1" type="ORF">V6668_31485</name>
</gene>
<dbReference type="InterPro" id="IPR029058">
    <property type="entry name" value="AB_hydrolase_fold"/>
</dbReference>
<evidence type="ECO:0000313" key="2">
    <source>
        <dbReference type="Proteomes" id="UP001364764"/>
    </source>
</evidence>
<evidence type="ECO:0000313" key="1">
    <source>
        <dbReference type="EMBL" id="WWP23916.1"/>
    </source>
</evidence>
<dbReference type="EMBL" id="CP145893">
    <property type="protein sequence ID" value="WWP23916.1"/>
    <property type="molecule type" value="Genomic_DNA"/>
</dbReference>